<dbReference type="OrthoDB" id="7596615at2"/>
<dbReference type="RefSeq" id="WP_129610638.1">
    <property type="nucleotide sequence ID" value="NZ_UWOC01000171.1"/>
</dbReference>
<accession>A0A3S4CJ82</accession>
<dbReference type="EMBL" id="UWOC01000171">
    <property type="protein sequence ID" value="VCU10541.1"/>
    <property type="molecule type" value="Genomic_DNA"/>
</dbReference>
<dbReference type="Proteomes" id="UP000289200">
    <property type="component" value="Unassembled WGS sequence"/>
</dbReference>
<evidence type="ECO:0000313" key="1">
    <source>
        <dbReference type="EMBL" id="VCU10541.1"/>
    </source>
</evidence>
<protein>
    <submittedName>
        <fullName evidence="1">Uncharacterized protein</fullName>
    </submittedName>
</protein>
<organism evidence="1 2">
    <name type="scientific">Rhodoplanes serenus</name>
    <dbReference type="NCBI Taxonomy" id="200615"/>
    <lineage>
        <taxon>Bacteria</taxon>
        <taxon>Pseudomonadati</taxon>
        <taxon>Pseudomonadota</taxon>
        <taxon>Alphaproteobacteria</taxon>
        <taxon>Hyphomicrobiales</taxon>
        <taxon>Nitrobacteraceae</taxon>
        <taxon>Rhodoplanes</taxon>
    </lineage>
</organism>
<proteinExistence type="predicted"/>
<comment type="caution">
    <text evidence="1">The sequence shown here is derived from an EMBL/GenBank/DDBJ whole genome shotgun (WGS) entry which is preliminary data.</text>
</comment>
<name>A0A3S4CJ82_9BRAD</name>
<gene>
    <name evidence="1" type="ORF">RHODGE_RHODGE_03740</name>
</gene>
<dbReference type="AlphaFoldDB" id="A0A3S4CJ82"/>
<reference evidence="2" key="1">
    <citation type="submission" date="2018-10" db="EMBL/GenBank/DDBJ databases">
        <authorList>
            <person name="Peiro R."/>
            <person name="Begona"/>
            <person name="Cbmso G."/>
            <person name="Lopez M."/>
            <person name="Gonzalez S."/>
            <person name="Sacristan E."/>
            <person name="Castillo E."/>
        </authorList>
    </citation>
    <scope>NUCLEOTIDE SEQUENCE [LARGE SCALE GENOMIC DNA]</scope>
</reference>
<evidence type="ECO:0000313" key="2">
    <source>
        <dbReference type="Proteomes" id="UP000289200"/>
    </source>
</evidence>
<keyword evidence="2" id="KW-1185">Reference proteome</keyword>
<sequence>MATSNRNVFINCPFDAQYQVFFRAIVFTVKRSGFQPRCALEVDDGSENRLEKICKIIAESRYGVHDISRTALDRKSRLPRFNMPLELGLFIGAKKFGSGQASKRCAIFDTEQYRYQKFISDIAGQDIHAHGDDHRTLIGKLAGWLRDQSNDPKVPGGRAIAAEFDTFLVRLPAICRGRALAPDELTFGDLAQLTAAYITETA</sequence>